<sequence>METTEKVIAGAFVTVVGVSMLGTCSRNRSTQEEYIRYSPQPVPVPPAVDSVDVRAAEGIINLNEVRDSFRATHEMAVFEQRVNEIYEGEQMVVFEAKEVGNGFQLLAREDLDGSKSTTASDDLLFTLSVMGREATLKGHGANDYYKETWLYEPPADAAERVREVHHHSSFASSPFFWWWLLSPGWGGYYTPMARYDSMYAYRGGYRNSGAYRDQVSRNTSYARSKSSSFRNTSSTMSSQRKSYVSKMPSTSGYKQKMAASARKTGTSAKSQTRTSGTKSGSFSGTSNKSSSSKGYGGFRGSSGF</sequence>
<dbReference type="RefSeq" id="WP_136081991.1">
    <property type="nucleotide sequence ID" value="NZ_CAAHFG010000003.1"/>
</dbReference>
<feature type="compositionally biased region" description="Gly residues" evidence="1">
    <location>
        <begin position="294"/>
        <end position="304"/>
    </location>
</feature>
<feature type="compositionally biased region" description="Low complexity" evidence="1">
    <location>
        <begin position="274"/>
        <end position="293"/>
    </location>
</feature>
<reference evidence="2 3" key="1">
    <citation type="submission" date="2019-04" db="EMBL/GenBank/DDBJ databases">
        <authorList>
            <person name="Van Vliet M D."/>
        </authorList>
    </citation>
    <scope>NUCLEOTIDE SEQUENCE [LARGE SCALE GENOMIC DNA]</scope>
    <source>
        <strain evidence="2 3">F1</strain>
    </source>
</reference>
<feature type="compositionally biased region" description="Polar residues" evidence="1">
    <location>
        <begin position="263"/>
        <end position="273"/>
    </location>
</feature>
<feature type="compositionally biased region" description="Low complexity" evidence="1">
    <location>
        <begin position="224"/>
        <end position="238"/>
    </location>
</feature>
<dbReference type="AlphaFoldDB" id="A0A6C2U8Q2"/>
<proteinExistence type="predicted"/>
<evidence type="ECO:0000256" key="1">
    <source>
        <dbReference type="SAM" id="MobiDB-lite"/>
    </source>
</evidence>
<evidence type="ECO:0000313" key="3">
    <source>
        <dbReference type="Proteomes" id="UP000366872"/>
    </source>
</evidence>
<protein>
    <submittedName>
        <fullName evidence="2">Uncharacterized protein</fullName>
    </submittedName>
</protein>
<gene>
    <name evidence="2" type="ORF">PDESU_05083</name>
</gene>
<feature type="compositionally biased region" description="Polar residues" evidence="1">
    <location>
        <begin position="239"/>
        <end position="253"/>
    </location>
</feature>
<accession>A0A6C2U8Q2</accession>
<evidence type="ECO:0000313" key="2">
    <source>
        <dbReference type="EMBL" id="VGO16492.1"/>
    </source>
</evidence>
<dbReference type="EMBL" id="CAAHFG010000003">
    <property type="protein sequence ID" value="VGO16492.1"/>
    <property type="molecule type" value="Genomic_DNA"/>
</dbReference>
<dbReference type="Proteomes" id="UP000366872">
    <property type="component" value="Unassembled WGS sequence"/>
</dbReference>
<feature type="region of interest" description="Disordered" evidence="1">
    <location>
        <begin position="216"/>
        <end position="304"/>
    </location>
</feature>
<keyword evidence="3" id="KW-1185">Reference proteome</keyword>
<organism evidence="2 3">
    <name type="scientific">Pontiella desulfatans</name>
    <dbReference type="NCBI Taxonomy" id="2750659"/>
    <lineage>
        <taxon>Bacteria</taxon>
        <taxon>Pseudomonadati</taxon>
        <taxon>Kiritimatiellota</taxon>
        <taxon>Kiritimatiellia</taxon>
        <taxon>Kiritimatiellales</taxon>
        <taxon>Pontiellaceae</taxon>
        <taxon>Pontiella</taxon>
    </lineage>
</organism>
<name>A0A6C2U8Q2_PONDE</name>